<accession>A0A8D5U725</accession>
<dbReference type="PRINTS" id="PR00080">
    <property type="entry name" value="SDRFAMILY"/>
</dbReference>
<dbReference type="PRINTS" id="PR00081">
    <property type="entry name" value="GDHRDH"/>
</dbReference>
<dbReference type="CDD" id="cd05233">
    <property type="entry name" value="SDR_c"/>
    <property type="match status" value="1"/>
</dbReference>
<dbReference type="EMBL" id="AP024597">
    <property type="protein sequence ID" value="BCU70250.1"/>
    <property type="molecule type" value="Genomic_DNA"/>
</dbReference>
<reference evidence="4 5" key="1">
    <citation type="submission" date="2021-04" db="EMBL/GenBank/DDBJ databases">
        <title>Complete genome sequence of Stygiolobus sp. KN-1.</title>
        <authorList>
            <person name="Nakamura K."/>
            <person name="Sakai H."/>
            <person name="Kurosawa N."/>
        </authorList>
    </citation>
    <scope>NUCLEOTIDE SEQUENCE [LARGE SCALE GENOMIC DNA]</scope>
    <source>
        <strain evidence="4 5">KN-1</strain>
    </source>
</reference>
<dbReference type="Pfam" id="PF00106">
    <property type="entry name" value="adh_short"/>
    <property type="match status" value="1"/>
</dbReference>
<evidence type="ECO:0000256" key="2">
    <source>
        <dbReference type="ARBA" id="ARBA00023002"/>
    </source>
</evidence>
<dbReference type="InterPro" id="IPR036291">
    <property type="entry name" value="NAD(P)-bd_dom_sf"/>
</dbReference>
<dbReference type="SUPFAM" id="SSF51735">
    <property type="entry name" value="NAD(P)-binding Rossmann-fold domains"/>
    <property type="match status" value="1"/>
</dbReference>
<dbReference type="AlphaFoldDB" id="A0A8D5U725"/>
<protein>
    <submittedName>
        <fullName evidence="4">3-oxoacyl-ACP reductase</fullName>
    </submittedName>
</protein>
<gene>
    <name evidence="4" type="ORF">KN1_15470</name>
</gene>
<keyword evidence="5" id="KW-1185">Reference proteome</keyword>
<comment type="similarity">
    <text evidence="1 3">Belongs to the short-chain dehydrogenases/reductases (SDR) family.</text>
</comment>
<sequence>MQEPKVAVVTGASKGIGKATAMKLKELGYTVVSISRSKPEVGDLIYQADVTNKDEDFRIINEVKEKLGKIDVLVNNAGFGIYGSFLETSLEEEEYMVRTLFLAPLYFIKAVLPDMVKRRNGSIVNIVSEAAYVASPKLIVYSASKAALAHFTNALWAEMKKYNVKVSGIYPGPVKTNFTSHYSFKNVKESIFDKYAVEPEKVANAVVKAIRSGKREIYVSSKLLIDPYFLKLSMAMQNLTYYVVSKIFD</sequence>
<dbReference type="KEGG" id="csty:KN1_15470"/>
<evidence type="ECO:0000313" key="4">
    <source>
        <dbReference type="EMBL" id="BCU70250.1"/>
    </source>
</evidence>
<name>A0A8D5U725_9CREN</name>
<dbReference type="GO" id="GO:0016020">
    <property type="term" value="C:membrane"/>
    <property type="evidence" value="ECO:0007669"/>
    <property type="project" value="TreeGrafter"/>
</dbReference>
<dbReference type="Gene3D" id="3.40.50.720">
    <property type="entry name" value="NAD(P)-binding Rossmann-like Domain"/>
    <property type="match status" value="1"/>
</dbReference>
<proteinExistence type="inferred from homology"/>
<dbReference type="InterPro" id="IPR002347">
    <property type="entry name" value="SDR_fam"/>
</dbReference>
<keyword evidence="2" id="KW-0560">Oxidoreductase</keyword>
<evidence type="ECO:0000256" key="3">
    <source>
        <dbReference type="RuleBase" id="RU000363"/>
    </source>
</evidence>
<evidence type="ECO:0000313" key="5">
    <source>
        <dbReference type="Proteomes" id="UP000825123"/>
    </source>
</evidence>
<dbReference type="PANTHER" id="PTHR44196">
    <property type="entry name" value="DEHYDROGENASE/REDUCTASE SDR FAMILY MEMBER 7B"/>
    <property type="match status" value="1"/>
</dbReference>
<evidence type="ECO:0000256" key="1">
    <source>
        <dbReference type="ARBA" id="ARBA00006484"/>
    </source>
</evidence>
<dbReference type="Proteomes" id="UP000825123">
    <property type="component" value="Chromosome"/>
</dbReference>
<organism evidence="4 5">
    <name type="scientific">Stygiolobus caldivivus</name>
    <dbReference type="NCBI Taxonomy" id="2824673"/>
    <lineage>
        <taxon>Archaea</taxon>
        <taxon>Thermoproteota</taxon>
        <taxon>Thermoprotei</taxon>
        <taxon>Sulfolobales</taxon>
        <taxon>Sulfolobaceae</taxon>
        <taxon>Stygiolobus</taxon>
    </lineage>
</organism>
<dbReference type="GO" id="GO:0016491">
    <property type="term" value="F:oxidoreductase activity"/>
    <property type="evidence" value="ECO:0007669"/>
    <property type="project" value="UniProtKB-KW"/>
</dbReference>
<dbReference type="PANTHER" id="PTHR44196:SF1">
    <property type="entry name" value="DEHYDROGENASE_REDUCTASE SDR FAMILY MEMBER 7B"/>
    <property type="match status" value="1"/>
</dbReference>